<dbReference type="OrthoDB" id="2243800at2"/>
<gene>
    <name evidence="2" type="ORF">D7I46_11865</name>
</gene>
<dbReference type="AlphaFoldDB" id="A0A387BGE3"/>
<protein>
    <submittedName>
        <fullName evidence="2">Uncharacterized protein</fullName>
    </submittedName>
</protein>
<dbReference type="KEGG" id="lact:D7I46_11865"/>
<evidence type="ECO:0000313" key="3">
    <source>
        <dbReference type="Proteomes" id="UP000269374"/>
    </source>
</evidence>
<dbReference type="Proteomes" id="UP000269374">
    <property type="component" value="Chromosome"/>
</dbReference>
<evidence type="ECO:0000256" key="1">
    <source>
        <dbReference type="SAM" id="Coils"/>
    </source>
</evidence>
<keyword evidence="1" id="KW-0175">Coiled coil</keyword>
<name>A0A387BGE3_9LACT</name>
<dbReference type="RefSeq" id="WP_120773057.1">
    <property type="nucleotide sequence ID" value="NZ_CP032627.1"/>
</dbReference>
<organism evidence="2 3">
    <name type="scientific">Lactococcus allomyrinae</name>
    <dbReference type="NCBI Taxonomy" id="2419773"/>
    <lineage>
        <taxon>Bacteria</taxon>
        <taxon>Bacillati</taxon>
        <taxon>Bacillota</taxon>
        <taxon>Bacilli</taxon>
        <taxon>Lactobacillales</taxon>
        <taxon>Streptococcaceae</taxon>
        <taxon>Lactococcus</taxon>
    </lineage>
</organism>
<dbReference type="EMBL" id="CP032627">
    <property type="protein sequence ID" value="AYG01688.1"/>
    <property type="molecule type" value="Genomic_DNA"/>
</dbReference>
<feature type="coiled-coil region" evidence="1">
    <location>
        <begin position="97"/>
        <end position="138"/>
    </location>
</feature>
<reference evidence="2 3" key="1">
    <citation type="submission" date="2018-09" db="EMBL/GenBank/DDBJ databases">
        <title>Genome sequencing of strain 1JSPR-7.</title>
        <authorList>
            <person name="Heo J."/>
            <person name="Kim S.-J."/>
            <person name="Kwon S.-W."/>
        </authorList>
    </citation>
    <scope>NUCLEOTIDE SEQUENCE [LARGE SCALE GENOMIC DNA]</scope>
    <source>
        <strain evidence="2 3">1JSPR-7</strain>
    </source>
</reference>
<sequence>MTETENKVKMEITQNEAGAFDYHGNGGDILDHLAILSGIFVQLCKDNELPVIPLIKANFYELSESTDNLKDYLSVYSDEEISKIRAEKMQLVTAIEFQRENSEKLAALRELKEVKEQLNTAKKALTELKALLRDMNRECDGLSEPEEALYNIIQEALAGKVLGVDLVEVVE</sequence>
<evidence type="ECO:0000313" key="2">
    <source>
        <dbReference type="EMBL" id="AYG01688.1"/>
    </source>
</evidence>
<accession>A0A387BGE3</accession>
<proteinExistence type="predicted"/>
<keyword evidence="3" id="KW-1185">Reference proteome</keyword>